<accession>A0ABR3K2Q4</accession>
<protein>
    <submittedName>
        <fullName evidence="2">Uncharacterized protein</fullName>
    </submittedName>
</protein>
<proteinExistence type="predicted"/>
<dbReference type="SUPFAM" id="SSF55486">
    <property type="entry name" value="Metalloproteases ('zincins'), catalytic domain"/>
    <property type="match status" value="1"/>
</dbReference>
<keyword evidence="3" id="KW-1185">Reference proteome</keyword>
<feature type="signal peptide" evidence="1">
    <location>
        <begin position="1"/>
        <end position="20"/>
    </location>
</feature>
<keyword evidence="1" id="KW-0732">Signal</keyword>
<evidence type="ECO:0000313" key="3">
    <source>
        <dbReference type="Proteomes" id="UP001556367"/>
    </source>
</evidence>
<evidence type="ECO:0000313" key="2">
    <source>
        <dbReference type="EMBL" id="KAL0961453.1"/>
    </source>
</evidence>
<organism evidence="2 3">
    <name type="scientific">Hohenbuehelia grisea</name>
    <dbReference type="NCBI Taxonomy" id="104357"/>
    <lineage>
        <taxon>Eukaryota</taxon>
        <taxon>Fungi</taxon>
        <taxon>Dikarya</taxon>
        <taxon>Basidiomycota</taxon>
        <taxon>Agaricomycotina</taxon>
        <taxon>Agaricomycetes</taxon>
        <taxon>Agaricomycetidae</taxon>
        <taxon>Agaricales</taxon>
        <taxon>Pleurotineae</taxon>
        <taxon>Pleurotaceae</taxon>
        <taxon>Hohenbuehelia</taxon>
    </lineage>
</organism>
<dbReference type="EMBL" id="JASNQZ010000001">
    <property type="protein sequence ID" value="KAL0961453.1"/>
    <property type="molecule type" value="Genomic_DNA"/>
</dbReference>
<dbReference type="InterPro" id="IPR024079">
    <property type="entry name" value="MetalloPept_cat_dom_sf"/>
</dbReference>
<gene>
    <name evidence="2" type="ORF">HGRIS_006398</name>
</gene>
<evidence type="ECO:0000256" key="1">
    <source>
        <dbReference type="SAM" id="SignalP"/>
    </source>
</evidence>
<feature type="chain" id="PRO_5045635390" evidence="1">
    <location>
        <begin position="21"/>
        <end position="202"/>
    </location>
</feature>
<comment type="caution">
    <text evidence="2">The sequence shown here is derived from an EMBL/GenBank/DDBJ whole genome shotgun (WGS) entry which is preliminary data.</text>
</comment>
<dbReference type="Gene3D" id="3.40.390.10">
    <property type="entry name" value="Collagenase (Catalytic Domain)"/>
    <property type="match status" value="1"/>
</dbReference>
<reference evidence="3" key="1">
    <citation type="submission" date="2024-06" db="EMBL/GenBank/DDBJ databases">
        <title>Multi-omics analyses provide insights into the biosynthesis of the anticancer antibiotic pleurotin in Hohenbuehelia grisea.</title>
        <authorList>
            <person name="Weaver J.A."/>
            <person name="Alberti F."/>
        </authorList>
    </citation>
    <scope>NUCLEOTIDE SEQUENCE [LARGE SCALE GENOMIC DNA]</scope>
    <source>
        <strain evidence="3">T-177</strain>
    </source>
</reference>
<name>A0ABR3K2Q4_9AGAR</name>
<sequence>MLSNIIVHLGLCVALALSAASTPAGSSLTKRHVLTCLDPTNAPIIQQGYLDAKAMSAFSTAYISARGTSDPLFTQYFKTNTATAVQAVFNAIALDNSVQGLGCPASCPSGSGVAVTDAAGDIDFCPSFYTFASTNAICTSSSSTLPLVRAGQVIAQLSKVLSNVGSKAGSCGDSAALSAADSLQNRASFSCFAVSVYKATQC</sequence>
<dbReference type="Proteomes" id="UP001556367">
    <property type="component" value="Unassembled WGS sequence"/>
</dbReference>